<accession>A0A835XUR3</accession>
<evidence type="ECO:0000313" key="2">
    <source>
        <dbReference type="EMBL" id="KAG2490125.1"/>
    </source>
</evidence>
<proteinExistence type="predicted"/>
<feature type="region of interest" description="Disordered" evidence="1">
    <location>
        <begin position="296"/>
        <end position="362"/>
    </location>
</feature>
<gene>
    <name evidence="2" type="ORF">HYH03_011431</name>
</gene>
<sequence length="362" mass="40478">MPCLPLPKVKGRPPPGSCDAEAILLVMQHLTALDKLSRECGFTDIVPRVWLAPVRGVVPGIGYPIDWWGLWMEYAEGVSLENFQYRGRPRMLDRETHMEVFNNKLNKTRVLRAAIFDLLTSQCDRHAQNVMLQEDGNFVLIDNDATLNLLHHTCGFDSIFVPNTLKYEAARTANHWVLKLPGADTVPRPPSLDFQILLDYRCALPEGREAMGTSYPPQVEQCLRHIADMTPEQITKGYEWAAKYGLPRNTAPRRYRSKPKCCKLELPNVHATIQCAHPYEPVWELPLGNPITGGVWDKNRPDIGTYEGGTFPEDPPEAGLGGEGSGGFPPAPPPSPRRPGRSPPPAPAPTSATTRRRLRLEW</sequence>
<dbReference type="AlphaFoldDB" id="A0A835XUR3"/>
<dbReference type="EMBL" id="JAEHOE010000065">
    <property type="protein sequence ID" value="KAG2490125.1"/>
    <property type="molecule type" value="Genomic_DNA"/>
</dbReference>
<organism evidence="2 3">
    <name type="scientific">Edaphochlamys debaryana</name>
    <dbReference type="NCBI Taxonomy" id="47281"/>
    <lineage>
        <taxon>Eukaryota</taxon>
        <taxon>Viridiplantae</taxon>
        <taxon>Chlorophyta</taxon>
        <taxon>core chlorophytes</taxon>
        <taxon>Chlorophyceae</taxon>
        <taxon>CS clade</taxon>
        <taxon>Chlamydomonadales</taxon>
        <taxon>Chlamydomonadales incertae sedis</taxon>
        <taxon>Edaphochlamys</taxon>
    </lineage>
</organism>
<reference evidence="2" key="1">
    <citation type="journal article" date="2020" name="bioRxiv">
        <title>Comparative genomics of Chlamydomonas.</title>
        <authorList>
            <person name="Craig R.J."/>
            <person name="Hasan A.R."/>
            <person name="Ness R.W."/>
            <person name="Keightley P.D."/>
        </authorList>
    </citation>
    <scope>NUCLEOTIDE SEQUENCE</scope>
    <source>
        <strain evidence="2">CCAP 11/70</strain>
    </source>
</reference>
<name>A0A835XUR3_9CHLO</name>
<comment type="caution">
    <text evidence="2">The sequence shown here is derived from an EMBL/GenBank/DDBJ whole genome shotgun (WGS) entry which is preliminary data.</text>
</comment>
<feature type="compositionally biased region" description="Pro residues" evidence="1">
    <location>
        <begin position="329"/>
        <end position="348"/>
    </location>
</feature>
<dbReference type="OrthoDB" id="536015at2759"/>
<dbReference type="Proteomes" id="UP000612055">
    <property type="component" value="Unassembled WGS sequence"/>
</dbReference>
<evidence type="ECO:0008006" key="4">
    <source>
        <dbReference type="Google" id="ProtNLM"/>
    </source>
</evidence>
<evidence type="ECO:0000313" key="3">
    <source>
        <dbReference type="Proteomes" id="UP000612055"/>
    </source>
</evidence>
<keyword evidence="3" id="KW-1185">Reference proteome</keyword>
<protein>
    <recommendedName>
        <fullName evidence="4">PI3K/PI4K catalytic domain-containing protein</fullName>
    </recommendedName>
</protein>
<evidence type="ECO:0000256" key="1">
    <source>
        <dbReference type="SAM" id="MobiDB-lite"/>
    </source>
</evidence>